<evidence type="ECO:0008006" key="3">
    <source>
        <dbReference type="Google" id="ProtNLM"/>
    </source>
</evidence>
<organism evidence="1 2">
    <name type="scientific">Candidatus Muproteobacteria bacterium RBG_16_62_13</name>
    <dbReference type="NCBI Taxonomy" id="1817756"/>
    <lineage>
        <taxon>Bacteria</taxon>
        <taxon>Pseudomonadati</taxon>
        <taxon>Pseudomonadota</taxon>
        <taxon>Candidatus Muproteobacteria</taxon>
    </lineage>
</organism>
<proteinExistence type="predicted"/>
<dbReference type="InterPro" id="IPR021890">
    <property type="entry name" value="DUF3501"/>
</dbReference>
<protein>
    <recommendedName>
        <fullName evidence="3">DUF3501 domain-containing protein</fullName>
    </recommendedName>
</protein>
<name>A0A1F6T157_9PROT</name>
<dbReference type="AlphaFoldDB" id="A0A1F6T157"/>
<sequence>MTGIAAMQKLAHHDLMTLEQYAKARNDFRARVMAHKKNRQVQIGRNAALYFEDRLTMQYQIQEMLRAERIFEQQGIQDELDTYNPLIPDGTNLKATFMIEYPDIEERRVALGKLLGIEDKVWVQVADFRKVFAIADEDLERETEEKTSSVHFLRFELAPEMIRALKAGAALGIGIDHPAYTHTVMPVPEATLRALVADLDG</sequence>
<reference evidence="1 2" key="1">
    <citation type="journal article" date="2016" name="Nat. Commun.">
        <title>Thousands of microbial genomes shed light on interconnected biogeochemical processes in an aquifer system.</title>
        <authorList>
            <person name="Anantharaman K."/>
            <person name="Brown C.T."/>
            <person name="Hug L.A."/>
            <person name="Sharon I."/>
            <person name="Castelle C.J."/>
            <person name="Probst A.J."/>
            <person name="Thomas B.C."/>
            <person name="Singh A."/>
            <person name="Wilkins M.J."/>
            <person name="Karaoz U."/>
            <person name="Brodie E.L."/>
            <person name="Williams K.H."/>
            <person name="Hubbard S.S."/>
            <person name="Banfield J.F."/>
        </authorList>
    </citation>
    <scope>NUCLEOTIDE SEQUENCE [LARGE SCALE GENOMIC DNA]</scope>
</reference>
<dbReference type="EMBL" id="MFSQ01000110">
    <property type="protein sequence ID" value="OGI38917.1"/>
    <property type="molecule type" value="Genomic_DNA"/>
</dbReference>
<accession>A0A1F6T157</accession>
<comment type="caution">
    <text evidence="1">The sequence shown here is derived from an EMBL/GenBank/DDBJ whole genome shotgun (WGS) entry which is preliminary data.</text>
</comment>
<evidence type="ECO:0000313" key="2">
    <source>
        <dbReference type="Proteomes" id="UP000178379"/>
    </source>
</evidence>
<dbReference type="STRING" id="1817756.A2140_01070"/>
<evidence type="ECO:0000313" key="1">
    <source>
        <dbReference type="EMBL" id="OGI38917.1"/>
    </source>
</evidence>
<gene>
    <name evidence="1" type="ORF">A2140_01070</name>
</gene>
<dbReference type="Proteomes" id="UP000178379">
    <property type="component" value="Unassembled WGS sequence"/>
</dbReference>
<dbReference type="Pfam" id="PF12007">
    <property type="entry name" value="DUF3501"/>
    <property type="match status" value="1"/>
</dbReference>